<dbReference type="AlphaFoldDB" id="A0A395TAZ6"/>
<organism evidence="7 8">
    <name type="scientific">Fusarium longipes</name>
    <dbReference type="NCBI Taxonomy" id="694270"/>
    <lineage>
        <taxon>Eukaryota</taxon>
        <taxon>Fungi</taxon>
        <taxon>Dikarya</taxon>
        <taxon>Ascomycota</taxon>
        <taxon>Pezizomycotina</taxon>
        <taxon>Sordariomycetes</taxon>
        <taxon>Hypocreomycetidae</taxon>
        <taxon>Hypocreales</taxon>
        <taxon>Nectriaceae</taxon>
        <taxon>Fusarium</taxon>
    </lineage>
</organism>
<evidence type="ECO:0000313" key="8">
    <source>
        <dbReference type="Proteomes" id="UP000266234"/>
    </source>
</evidence>
<reference evidence="7 8" key="1">
    <citation type="journal article" date="2018" name="PLoS Pathog.">
        <title>Evolution of structural diversity of trichothecenes, a family of toxins produced by plant pathogenic and entomopathogenic fungi.</title>
        <authorList>
            <person name="Proctor R.H."/>
            <person name="McCormick S.P."/>
            <person name="Kim H.S."/>
            <person name="Cardoza R.E."/>
            <person name="Stanley A.M."/>
            <person name="Lindo L."/>
            <person name="Kelly A."/>
            <person name="Brown D.W."/>
            <person name="Lee T."/>
            <person name="Vaughan M.M."/>
            <person name="Alexander N.J."/>
            <person name="Busman M."/>
            <person name="Gutierrez S."/>
        </authorList>
    </citation>
    <scope>NUCLEOTIDE SEQUENCE [LARGE SCALE GENOMIC DNA]</scope>
    <source>
        <strain evidence="7 8">NRRL 20695</strain>
    </source>
</reference>
<dbReference type="PANTHER" id="PTHR47332:SF2">
    <property type="entry name" value="SET-6"/>
    <property type="match status" value="1"/>
</dbReference>
<dbReference type="GO" id="GO:0008270">
    <property type="term" value="F:zinc ion binding"/>
    <property type="evidence" value="ECO:0007669"/>
    <property type="project" value="UniProtKB-KW"/>
</dbReference>
<evidence type="ECO:0000256" key="3">
    <source>
        <dbReference type="ARBA" id="ARBA00022833"/>
    </source>
</evidence>
<evidence type="ECO:0000256" key="2">
    <source>
        <dbReference type="ARBA" id="ARBA00022771"/>
    </source>
</evidence>
<keyword evidence="8" id="KW-1185">Reference proteome</keyword>
<keyword evidence="2 4" id="KW-0863">Zinc-finger</keyword>
<dbReference type="InterPro" id="IPR053185">
    <property type="entry name" value="SET_domain_protein"/>
</dbReference>
<sequence length="525" mass="59553">MDELYAICDVPLKGKGLIATYEIPKGTRILAESPLFKLPHQGPSLEILHRLILNELDKLTEAQRKSFYSLHGETEVGIVLTNTLPLGPDPKDGAVFIKSSRINHSCKPNAHNVWNSDLDKITIHAIEDIDQGEEITISYLGALLPYDERQKRLEADFGFECCCRLCRIHPGENDLDDKRVKEINDLTANLVNISSFSISPSRCLHQLYKAISKLEVGSIAYPIIPRLYLNAMEGTLLHSDLARAQVFVQRAIAKCIICEGHDGPTVKRLKTLAENPTQYEFYGLTQRYKSAIEDISETNDVSFENWLWMSPHGFPLFSDSDGLPTEIELASIPPRLMTETEDDFRTPCKHWAFLGEIIHVEVLWRVRLIVKDKTGHQLPVAFYTETHGQEIGASMLRVGFTVVILYAKQHGFMDGTVGIRHEDPGQLRILPTSLDNFLRLNDRVQSYSSTKNQGNICHGCDKKSASLKCSKCGFFWYCNQDCQTRGWDEKGHKADCKLLRKENMKGLFLVKWNEFEKQISFPLTV</sequence>
<dbReference type="PROSITE" id="PS01360">
    <property type="entry name" value="ZF_MYND_1"/>
    <property type="match status" value="1"/>
</dbReference>
<dbReference type="InterPro" id="IPR046341">
    <property type="entry name" value="SET_dom_sf"/>
</dbReference>
<dbReference type="Gene3D" id="6.10.140.2220">
    <property type="match status" value="1"/>
</dbReference>
<keyword evidence="1" id="KW-0479">Metal-binding</keyword>
<dbReference type="PROSITE" id="PS50865">
    <property type="entry name" value="ZF_MYND_2"/>
    <property type="match status" value="1"/>
</dbReference>
<dbReference type="Proteomes" id="UP000266234">
    <property type="component" value="Unassembled WGS sequence"/>
</dbReference>
<dbReference type="SUPFAM" id="SSF144232">
    <property type="entry name" value="HIT/MYND zinc finger-like"/>
    <property type="match status" value="1"/>
</dbReference>
<evidence type="ECO:0000259" key="6">
    <source>
        <dbReference type="PROSITE" id="PS50865"/>
    </source>
</evidence>
<dbReference type="SUPFAM" id="SSF82199">
    <property type="entry name" value="SET domain"/>
    <property type="match status" value="1"/>
</dbReference>
<evidence type="ECO:0000256" key="4">
    <source>
        <dbReference type="PROSITE-ProRule" id="PRU00134"/>
    </source>
</evidence>
<proteinExistence type="predicted"/>
<dbReference type="CDD" id="cd20071">
    <property type="entry name" value="SET_SMYD"/>
    <property type="match status" value="1"/>
</dbReference>
<dbReference type="PANTHER" id="PTHR47332">
    <property type="entry name" value="SET DOMAIN-CONTAINING PROTEIN 5"/>
    <property type="match status" value="1"/>
</dbReference>
<gene>
    <name evidence="7" type="ORF">FLONG3_361</name>
</gene>
<dbReference type="Pfam" id="PF01753">
    <property type="entry name" value="zf-MYND"/>
    <property type="match status" value="1"/>
</dbReference>
<dbReference type="STRING" id="694270.A0A395TAZ6"/>
<evidence type="ECO:0000259" key="5">
    <source>
        <dbReference type="PROSITE" id="PS50280"/>
    </source>
</evidence>
<dbReference type="Pfam" id="PF00856">
    <property type="entry name" value="SET"/>
    <property type="match status" value="1"/>
</dbReference>
<dbReference type="EMBL" id="PXOG01000009">
    <property type="protein sequence ID" value="RGP81492.1"/>
    <property type="molecule type" value="Genomic_DNA"/>
</dbReference>
<dbReference type="Gene3D" id="2.170.270.10">
    <property type="entry name" value="SET domain"/>
    <property type="match status" value="1"/>
</dbReference>
<feature type="domain" description="SET" evidence="5">
    <location>
        <begin position="3"/>
        <end position="140"/>
    </location>
</feature>
<dbReference type="SMART" id="SM00317">
    <property type="entry name" value="SET"/>
    <property type="match status" value="1"/>
</dbReference>
<feature type="domain" description="MYND-type" evidence="6">
    <location>
        <begin position="457"/>
        <end position="496"/>
    </location>
</feature>
<keyword evidence="3" id="KW-0862">Zinc</keyword>
<dbReference type="InterPro" id="IPR002893">
    <property type="entry name" value="Znf_MYND"/>
</dbReference>
<dbReference type="InterPro" id="IPR001214">
    <property type="entry name" value="SET_dom"/>
</dbReference>
<dbReference type="OrthoDB" id="265717at2759"/>
<accession>A0A395TAZ6</accession>
<evidence type="ECO:0000313" key="7">
    <source>
        <dbReference type="EMBL" id="RGP81492.1"/>
    </source>
</evidence>
<protein>
    <submittedName>
        <fullName evidence="7">Set domain</fullName>
    </submittedName>
</protein>
<name>A0A395TAZ6_9HYPO</name>
<evidence type="ECO:0000256" key="1">
    <source>
        <dbReference type="ARBA" id="ARBA00022723"/>
    </source>
</evidence>
<dbReference type="PROSITE" id="PS50280">
    <property type="entry name" value="SET"/>
    <property type="match status" value="1"/>
</dbReference>
<comment type="caution">
    <text evidence="7">The sequence shown here is derived from an EMBL/GenBank/DDBJ whole genome shotgun (WGS) entry which is preliminary data.</text>
</comment>